<gene>
    <name evidence="1" type="ORF">QJS10_CPA09g01696</name>
</gene>
<dbReference type="Proteomes" id="UP001180020">
    <property type="component" value="Unassembled WGS sequence"/>
</dbReference>
<protein>
    <submittedName>
        <fullName evidence="1">Uncharacterized protein</fullName>
    </submittedName>
</protein>
<sequence>MLDMTAEGEKLYYITDDLDLYEYDPLSNTTEPLIEVLPGDTTTQPLIENEHFLMVAHVGDESQILIAVVVYDMEDNGETAKGVDLVELYTECFGSGWWWRRRSLGTRSCFF</sequence>
<proteinExistence type="predicted"/>
<dbReference type="AlphaFoldDB" id="A0AAV9E3B2"/>
<organism evidence="1 2">
    <name type="scientific">Acorus calamus</name>
    <name type="common">Sweet flag</name>
    <dbReference type="NCBI Taxonomy" id="4465"/>
    <lineage>
        <taxon>Eukaryota</taxon>
        <taxon>Viridiplantae</taxon>
        <taxon>Streptophyta</taxon>
        <taxon>Embryophyta</taxon>
        <taxon>Tracheophyta</taxon>
        <taxon>Spermatophyta</taxon>
        <taxon>Magnoliopsida</taxon>
        <taxon>Liliopsida</taxon>
        <taxon>Acoraceae</taxon>
        <taxon>Acorus</taxon>
    </lineage>
</organism>
<name>A0AAV9E3B2_ACOCL</name>
<reference evidence="1" key="2">
    <citation type="submission" date="2023-06" db="EMBL/GenBank/DDBJ databases">
        <authorList>
            <person name="Ma L."/>
            <person name="Liu K.-W."/>
            <person name="Li Z."/>
            <person name="Hsiao Y.-Y."/>
            <person name="Qi Y."/>
            <person name="Fu T."/>
            <person name="Tang G."/>
            <person name="Zhang D."/>
            <person name="Sun W.-H."/>
            <person name="Liu D.-K."/>
            <person name="Li Y."/>
            <person name="Chen G.-Z."/>
            <person name="Liu X.-D."/>
            <person name="Liao X.-Y."/>
            <person name="Jiang Y.-T."/>
            <person name="Yu X."/>
            <person name="Hao Y."/>
            <person name="Huang J."/>
            <person name="Zhao X.-W."/>
            <person name="Ke S."/>
            <person name="Chen Y.-Y."/>
            <person name="Wu W.-L."/>
            <person name="Hsu J.-L."/>
            <person name="Lin Y.-F."/>
            <person name="Huang M.-D."/>
            <person name="Li C.-Y."/>
            <person name="Huang L."/>
            <person name="Wang Z.-W."/>
            <person name="Zhao X."/>
            <person name="Zhong W.-Y."/>
            <person name="Peng D.-H."/>
            <person name="Ahmad S."/>
            <person name="Lan S."/>
            <person name="Zhang J.-S."/>
            <person name="Tsai W.-C."/>
            <person name="Van De Peer Y."/>
            <person name="Liu Z.-J."/>
        </authorList>
    </citation>
    <scope>NUCLEOTIDE SEQUENCE</scope>
    <source>
        <strain evidence="1">CP</strain>
        <tissue evidence="1">Leaves</tissue>
    </source>
</reference>
<dbReference type="EMBL" id="JAUJYO010000009">
    <property type="protein sequence ID" value="KAK1307886.1"/>
    <property type="molecule type" value="Genomic_DNA"/>
</dbReference>
<keyword evidence="2" id="KW-1185">Reference proteome</keyword>
<comment type="caution">
    <text evidence="1">The sequence shown here is derived from an EMBL/GenBank/DDBJ whole genome shotgun (WGS) entry which is preliminary data.</text>
</comment>
<accession>A0AAV9E3B2</accession>
<reference evidence="1" key="1">
    <citation type="journal article" date="2023" name="Nat. Commun.">
        <title>Diploid and tetraploid genomes of Acorus and the evolution of monocots.</title>
        <authorList>
            <person name="Ma L."/>
            <person name="Liu K.W."/>
            <person name="Li Z."/>
            <person name="Hsiao Y.Y."/>
            <person name="Qi Y."/>
            <person name="Fu T."/>
            <person name="Tang G.D."/>
            <person name="Zhang D."/>
            <person name="Sun W.H."/>
            <person name="Liu D.K."/>
            <person name="Li Y."/>
            <person name="Chen G.Z."/>
            <person name="Liu X.D."/>
            <person name="Liao X.Y."/>
            <person name="Jiang Y.T."/>
            <person name="Yu X."/>
            <person name="Hao Y."/>
            <person name="Huang J."/>
            <person name="Zhao X.W."/>
            <person name="Ke S."/>
            <person name="Chen Y.Y."/>
            <person name="Wu W.L."/>
            <person name="Hsu J.L."/>
            <person name="Lin Y.F."/>
            <person name="Huang M.D."/>
            <person name="Li C.Y."/>
            <person name="Huang L."/>
            <person name="Wang Z.W."/>
            <person name="Zhao X."/>
            <person name="Zhong W.Y."/>
            <person name="Peng D.H."/>
            <person name="Ahmad S."/>
            <person name="Lan S."/>
            <person name="Zhang J.S."/>
            <person name="Tsai W.C."/>
            <person name="Van de Peer Y."/>
            <person name="Liu Z.J."/>
        </authorList>
    </citation>
    <scope>NUCLEOTIDE SEQUENCE</scope>
    <source>
        <strain evidence="1">CP</strain>
    </source>
</reference>
<evidence type="ECO:0000313" key="1">
    <source>
        <dbReference type="EMBL" id="KAK1307886.1"/>
    </source>
</evidence>
<evidence type="ECO:0000313" key="2">
    <source>
        <dbReference type="Proteomes" id="UP001180020"/>
    </source>
</evidence>